<accession>A0A1G8II13</accession>
<organism evidence="2 3">
    <name type="scientific">Lutimaribacter saemankumensis</name>
    <dbReference type="NCBI Taxonomy" id="490829"/>
    <lineage>
        <taxon>Bacteria</taxon>
        <taxon>Pseudomonadati</taxon>
        <taxon>Pseudomonadota</taxon>
        <taxon>Alphaproteobacteria</taxon>
        <taxon>Rhodobacterales</taxon>
        <taxon>Roseobacteraceae</taxon>
        <taxon>Lutimaribacter</taxon>
    </lineage>
</organism>
<keyword evidence="3" id="KW-1185">Reference proteome</keyword>
<name>A0A1G8II13_9RHOB</name>
<dbReference type="Pfam" id="PF01936">
    <property type="entry name" value="NYN"/>
    <property type="match status" value="1"/>
</dbReference>
<evidence type="ECO:0000259" key="1">
    <source>
        <dbReference type="Pfam" id="PF01936"/>
    </source>
</evidence>
<protein>
    <submittedName>
        <fullName evidence="2">NYN domain-containing protein</fullName>
    </submittedName>
</protein>
<gene>
    <name evidence="2" type="ORF">SAMN05421850_101931</name>
</gene>
<dbReference type="PANTHER" id="PTHR35811">
    <property type="entry name" value="SLR1870 PROTEIN"/>
    <property type="match status" value="1"/>
</dbReference>
<dbReference type="InterPro" id="IPR021139">
    <property type="entry name" value="NYN"/>
</dbReference>
<dbReference type="AlphaFoldDB" id="A0A1G8II13"/>
<dbReference type="GO" id="GO:0004540">
    <property type="term" value="F:RNA nuclease activity"/>
    <property type="evidence" value="ECO:0007669"/>
    <property type="project" value="InterPro"/>
</dbReference>
<evidence type="ECO:0000313" key="2">
    <source>
        <dbReference type="EMBL" id="SDI18544.1"/>
    </source>
</evidence>
<proteinExistence type="predicted"/>
<dbReference type="CDD" id="cd11297">
    <property type="entry name" value="PIN_LabA-like_N_1"/>
    <property type="match status" value="1"/>
</dbReference>
<feature type="domain" description="NYN" evidence="1">
    <location>
        <begin position="13"/>
        <end position="137"/>
    </location>
</feature>
<dbReference type="RefSeq" id="WP_090026855.1">
    <property type="nucleotide sequence ID" value="NZ_FNEB01000001.1"/>
</dbReference>
<sequence>MTTMSHIPTAAAGLMIDAENVPASHADAILAVTGPSSRLKTARFYGDIARLKGWVDIPGLRGIHTDPGRNAADIAICIDAMELALTGGLRQIFIATSDSDFTLLAMRLRELGVTVTGLGEEKASARFRAACSAFHVLKTEPRLAKWDAELRSTIIENGGCLRIALLGSLMGKRGCLISKHPKKTWRAYLTARPDLFRCDPKGPDARVRWVGQKVKAVPQLPCRWCKTPGGP</sequence>
<dbReference type="Proteomes" id="UP000199340">
    <property type="component" value="Unassembled WGS sequence"/>
</dbReference>
<dbReference type="STRING" id="490829.SAMN05421850_101931"/>
<dbReference type="OrthoDB" id="9783963at2"/>
<reference evidence="2 3" key="1">
    <citation type="submission" date="2016-10" db="EMBL/GenBank/DDBJ databases">
        <authorList>
            <person name="de Groot N.N."/>
        </authorList>
    </citation>
    <scope>NUCLEOTIDE SEQUENCE [LARGE SCALE GENOMIC DNA]</scope>
    <source>
        <strain evidence="2 3">DSM 28010</strain>
    </source>
</reference>
<dbReference type="PANTHER" id="PTHR35811:SF1">
    <property type="entry name" value="HTH OST-TYPE DOMAIN-CONTAINING PROTEIN"/>
    <property type="match status" value="1"/>
</dbReference>
<evidence type="ECO:0000313" key="3">
    <source>
        <dbReference type="Proteomes" id="UP000199340"/>
    </source>
</evidence>
<dbReference type="EMBL" id="FNEB01000001">
    <property type="protein sequence ID" value="SDI18544.1"/>
    <property type="molecule type" value="Genomic_DNA"/>
</dbReference>
<dbReference type="Gene3D" id="3.40.50.1010">
    <property type="entry name" value="5'-nuclease"/>
    <property type="match status" value="1"/>
</dbReference>